<comment type="caution">
    <text evidence="8">The sequence shown here is derived from an EMBL/GenBank/DDBJ whole genome shotgun (WGS) entry which is preliminary data.</text>
</comment>
<accession>A0A6G3XDX2</accession>
<dbReference type="GO" id="GO:0042773">
    <property type="term" value="P:ATP synthesis coupled electron transport"/>
    <property type="evidence" value="ECO:0007669"/>
    <property type="project" value="InterPro"/>
</dbReference>
<evidence type="ECO:0000259" key="7">
    <source>
        <dbReference type="Pfam" id="PF00361"/>
    </source>
</evidence>
<feature type="transmembrane region" description="Helical" evidence="6">
    <location>
        <begin position="75"/>
        <end position="99"/>
    </location>
</feature>
<feature type="transmembrane region" description="Helical" evidence="6">
    <location>
        <begin position="302"/>
        <end position="323"/>
    </location>
</feature>
<dbReference type="PANTHER" id="PTHR42829">
    <property type="entry name" value="NADH-UBIQUINONE OXIDOREDUCTASE CHAIN 5"/>
    <property type="match status" value="1"/>
</dbReference>
<keyword evidence="3 6" id="KW-1133">Transmembrane helix</keyword>
<evidence type="ECO:0000256" key="5">
    <source>
        <dbReference type="RuleBase" id="RU000320"/>
    </source>
</evidence>
<evidence type="ECO:0000313" key="8">
    <source>
        <dbReference type="EMBL" id="NEE15986.1"/>
    </source>
</evidence>
<feature type="transmembrane region" description="Helical" evidence="6">
    <location>
        <begin position="34"/>
        <end position="55"/>
    </location>
</feature>
<gene>
    <name evidence="8" type="ORF">G3M58_57155</name>
</gene>
<dbReference type="PANTHER" id="PTHR42829:SF2">
    <property type="entry name" value="NADH-UBIQUINONE OXIDOREDUCTASE CHAIN 5"/>
    <property type="match status" value="1"/>
</dbReference>
<evidence type="ECO:0000256" key="6">
    <source>
        <dbReference type="SAM" id="Phobius"/>
    </source>
</evidence>
<organism evidence="8">
    <name type="scientific">Streptomyces sp. SID7499</name>
    <dbReference type="NCBI Taxonomy" id="2706086"/>
    <lineage>
        <taxon>Bacteria</taxon>
        <taxon>Bacillati</taxon>
        <taxon>Actinomycetota</taxon>
        <taxon>Actinomycetes</taxon>
        <taxon>Kitasatosporales</taxon>
        <taxon>Streptomycetaceae</taxon>
        <taxon>Streptomyces</taxon>
    </lineage>
</organism>
<dbReference type="AlphaFoldDB" id="A0A6G3XDX2"/>
<feature type="transmembrane region" description="Helical" evidence="6">
    <location>
        <begin position="126"/>
        <end position="145"/>
    </location>
</feature>
<dbReference type="EMBL" id="JAAGMN010005882">
    <property type="protein sequence ID" value="NEE15986.1"/>
    <property type="molecule type" value="Genomic_DNA"/>
</dbReference>
<dbReference type="GO" id="GO:0016020">
    <property type="term" value="C:membrane"/>
    <property type="evidence" value="ECO:0007669"/>
    <property type="project" value="UniProtKB-SubCell"/>
</dbReference>
<keyword evidence="2 5" id="KW-0812">Transmembrane</keyword>
<comment type="subcellular location">
    <subcellularLocation>
        <location evidence="1">Endomembrane system</location>
        <topology evidence="1">Multi-pass membrane protein</topology>
    </subcellularLocation>
    <subcellularLocation>
        <location evidence="5">Membrane</location>
        <topology evidence="5">Multi-pass membrane protein</topology>
    </subcellularLocation>
</comment>
<protein>
    <submittedName>
        <fullName evidence="8">NADH-quinone oxidoreductase subunit L</fullName>
    </submittedName>
</protein>
<feature type="non-terminal residue" evidence="8">
    <location>
        <position position="327"/>
    </location>
</feature>
<evidence type="ECO:0000256" key="2">
    <source>
        <dbReference type="ARBA" id="ARBA00022692"/>
    </source>
</evidence>
<name>A0A6G3XDX2_9ACTN</name>
<feature type="non-terminal residue" evidence="8">
    <location>
        <position position="1"/>
    </location>
</feature>
<dbReference type="Gene3D" id="1.20.5.2700">
    <property type="match status" value="1"/>
</dbReference>
<sequence>VLFLAAGVVIHAAGTNSLAAMSRMGGLARRIPDAFWTMTVALLALAAIPPFAGFFSKEAVLVAAEHTALGDRSVAPAAAGWTILVAGLLAAVLTAAYAVRLWLLAFRGRGAEAPDHGKQPAAMTSVLWILAVPTIGFGLTAGMLGDWFDGHGLTPSLTTAVLSTGVTLIGGLVTYGAWRHTTALAARTPIGAVVAHPGAEPALVEAEAMTSHTAVYGTIAGAPDPADPGRLLLGPLHRHAATGFHLDALYTVLFVRPVQGAARLVRFLDREVVDTYVNGTGAVTRLLGTAVRRAQTGNVQTYVSALLAGSLVLAIAAVVFANVNAGS</sequence>
<evidence type="ECO:0000256" key="3">
    <source>
        <dbReference type="ARBA" id="ARBA00022989"/>
    </source>
</evidence>
<evidence type="ECO:0000256" key="1">
    <source>
        <dbReference type="ARBA" id="ARBA00004127"/>
    </source>
</evidence>
<dbReference type="GO" id="GO:0008137">
    <property type="term" value="F:NADH dehydrogenase (ubiquinone) activity"/>
    <property type="evidence" value="ECO:0007669"/>
    <property type="project" value="InterPro"/>
</dbReference>
<dbReference type="Pfam" id="PF00361">
    <property type="entry name" value="Proton_antipo_M"/>
    <property type="match status" value="1"/>
</dbReference>
<keyword evidence="4 6" id="KW-0472">Membrane</keyword>
<dbReference type="GO" id="GO:0015990">
    <property type="term" value="P:electron transport coupled proton transport"/>
    <property type="evidence" value="ECO:0007669"/>
    <property type="project" value="TreeGrafter"/>
</dbReference>
<proteinExistence type="predicted"/>
<dbReference type="InterPro" id="IPR001750">
    <property type="entry name" value="ND/Mrp_TM"/>
</dbReference>
<dbReference type="InterPro" id="IPR003945">
    <property type="entry name" value="NU5C-like"/>
</dbReference>
<reference evidence="8" key="1">
    <citation type="submission" date="2020-01" db="EMBL/GenBank/DDBJ databases">
        <title>Insect and environment-associated Actinomycetes.</title>
        <authorList>
            <person name="Currrie C."/>
            <person name="Chevrette M."/>
            <person name="Carlson C."/>
            <person name="Stubbendieck R."/>
            <person name="Wendt-Pienkowski E."/>
        </authorList>
    </citation>
    <scope>NUCLEOTIDE SEQUENCE</scope>
    <source>
        <strain evidence="8">SID7499</strain>
    </source>
</reference>
<feature type="domain" description="NADH:quinone oxidoreductase/Mrp antiporter transmembrane" evidence="7">
    <location>
        <begin position="2"/>
        <end position="64"/>
    </location>
</feature>
<feature type="transmembrane region" description="Helical" evidence="6">
    <location>
        <begin position="157"/>
        <end position="178"/>
    </location>
</feature>
<dbReference type="GO" id="GO:0003954">
    <property type="term" value="F:NADH dehydrogenase activity"/>
    <property type="evidence" value="ECO:0007669"/>
    <property type="project" value="TreeGrafter"/>
</dbReference>
<evidence type="ECO:0000256" key="4">
    <source>
        <dbReference type="ARBA" id="ARBA00023136"/>
    </source>
</evidence>
<dbReference type="GO" id="GO:0012505">
    <property type="term" value="C:endomembrane system"/>
    <property type="evidence" value="ECO:0007669"/>
    <property type="project" value="UniProtKB-SubCell"/>
</dbReference>